<dbReference type="SMART" id="SM00349">
    <property type="entry name" value="KRAB"/>
    <property type="match status" value="1"/>
</dbReference>
<dbReference type="Gene3D" id="6.10.140.140">
    <property type="match status" value="1"/>
</dbReference>
<dbReference type="CDD" id="cd07765">
    <property type="entry name" value="KRAB_A-box"/>
    <property type="match status" value="1"/>
</dbReference>
<proteinExistence type="predicted"/>
<dbReference type="GO" id="GO:0006355">
    <property type="term" value="P:regulation of DNA-templated transcription"/>
    <property type="evidence" value="ECO:0007669"/>
    <property type="project" value="InterPro"/>
</dbReference>
<keyword evidence="3" id="KW-1185">Reference proteome</keyword>
<name>A0AA40LF35_CNENI</name>
<evidence type="ECO:0000313" key="2">
    <source>
        <dbReference type="EMBL" id="KAK1329837.1"/>
    </source>
</evidence>
<dbReference type="InterPro" id="IPR036051">
    <property type="entry name" value="KRAB_dom_sf"/>
</dbReference>
<dbReference type="EMBL" id="JAULJE010000021">
    <property type="protein sequence ID" value="KAK1329837.1"/>
    <property type="molecule type" value="Genomic_DNA"/>
</dbReference>
<dbReference type="Proteomes" id="UP001177744">
    <property type="component" value="Unassembled WGS sequence"/>
</dbReference>
<dbReference type="Pfam" id="PF01352">
    <property type="entry name" value="KRAB"/>
    <property type="match status" value="1"/>
</dbReference>
<evidence type="ECO:0000259" key="1">
    <source>
        <dbReference type="PROSITE" id="PS50805"/>
    </source>
</evidence>
<comment type="caution">
    <text evidence="2">The sequence shown here is derived from an EMBL/GenBank/DDBJ whole genome shotgun (WGS) entry which is preliminary data.</text>
</comment>
<accession>A0AA40LF35</accession>
<dbReference type="SUPFAM" id="SSF109640">
    <property type="entry name" value="KRAB domain (Kruppel-associated box)"/>
    <property type="match status" value="1"/>
</dbReference>
<dbReference type="InterPro" id="IPR001909">
    <property type="entry name" value="KRAB"/>
</dbReference>
<dbReference type="PROSITE" id="PS50805">
    <property type="entry name" value="KRAB"/>
    <property type="match status" value="1"/>
</dbReference>
<evidence type="ECO:0000313" key="3">
    <source>
        <dbReference type="Proteomes" id="UP001177744"/>
    </source>
</evidence>
<organism evidence="2 3">
    <name type="scientific">Cnephaeus nilssonii</name>
    <name type="common">Northern bat</name>
    <name type="synonym">Eptesicus nilssonii</name>
    <dbReference type="NCBI Taxonomy" id="3371016"/>
    <lineage>
        <taxon>Eukaryota</taxon>
        <taxon>Metazoa</taxon>
        <taxon>Chordata</taxon>
        <taxon>Craniata</taxon>
        <taxon>Vertebrata</taxon>
        <taxon>Euteleostomi</taxon>
        <taxon>Mammalia</taxon>
        <taxon>Eutheria</taxon>
        <taxon>Laurasiatheria</taxon>
        <taxon>Chiroptera</taxon>
        <taxon>Yangochiroptera</taxon>
        <taxon>Vespertilionidae</taxon>
        <taxon>Cnephaeus</taxon>
    </lineage>
</organism>
<dbReference type="PANTHER" id="PTHR23232:SF133">
    <property type="entry name" value="RIKEN CDNA 1700020N01 GENE"/>
    <property type="match status" value="1"/>
</dbReference>
<dbReference type="PANTHER" id="PTHR23232">
    <property type="entry name" value="KRAB DOMAIN C2H2 ZINC FINGER"/>
    <property type="match status" value="1"/>
</dbReference>
<dbReference type="InterPro" id="IPR050169">
    <property type="entry name" value="Krueppel_C2H2_ZnF"/>
</dbReference>
<protein>
    <recommendedName>
        <fullName evidence="1">KRAB domain-containing protein</fullName>
    </recommendedName>
</protein>
<sequence>MREQPALALGPGVHTNRVPWRRLRGGRCVGVTFEDIALYFSREEWSLLDEGQRQLYLNVMLENFELVSSQGKTLTLTVTWTWLWDFPCPISQGSWVVAVLGRVGLFPLLPSFLKSQFSSLYYVHREGLDFFECCCVFGYPEILMY</sequence>
<dbReference type="AlphaFoldDB" id="A0AA40LF35"/>
<feature type="domain" description="KRAB" evidence="1">
    <location>
        <begin position="31"/>
        <end position="107"/>
    </location>
</feature>
<reference evidence="2" key="1">
    <citation type="submission" date="2023-06" db="EMBL/GenBank/DDBJ databases">
        <title>Reference genome for the Northern bat (Eptesicus nilssonii), a most northern bat species.</title>
        <authorList>
            <person name="Laine V.N."/>
            <person name="Pulliainen A.T."/>
            <person name="Lilley T.M."/>
        </authorList>
    </citation>
    <scope>NUCLEOTIDE SEQUENCE</scope>
    <source>
        <strain evidence="2">BLF_Eptnil</strain>
        <tissue evidence="2">Kidney</tissue>
    </source>
</reference>
<gene>
    <name evidence="2" type="ORF">QTO34_010020</name>
</gene>